<name>A0A2G5IAL2_CERBT</name>
<evidence type="ECO:0000256" key="4">
    <source>
        <dbReference type="PROSITE-ProRule" id="PRU00175"/>
    </source>
</evidence>
<keyword evidence="3" id="KW-0862">Zinc</keyword>
<keyword evidence="1" id="KW-0479">Metal-binding</keyword>
<organism evidence="6 8">
    <name type="scientific">Cercospora beticola</name>
    <name type="common">Sugarbeet leaf spot fungus</name>
    <dbReference type="NCBI Taxonomy" id="122368"/>
    <lineage>
        <taxon>Eukaryota</taxon>
        <taxon>Fungi</taxon>
        <taxon>Dikarya</taxon>
        <taxon>Ascomycota</taxon>
        <taxon>Pezizomycotina</taxon>
        <taxon>Dothideomycetes</taxon>
        <taxon>Dothideomycetidae</taxon>
        <taxon>Mycosphaerellales</taxon>
        <taxon>Mycosphaerellaceae</taxon>
        <taxon>Cercospora</taxon>
    </lineage>
</organism>
<evidence type="ECO:0000256" key="1">
    <source>
        <dbReference type="ARBA" id="ARBA00022723"/>
    </source>
</evidence>
<dbReference type="AlphaFoldDB" id="A0A2G5IAL2"/>
<proteinExistence type="predicted"/>
<dbReference type="Proteomes" id="UP001302367">
    <property type="component" value="Chromosome 1"/>
</dbReference>
<reference evidence="7 9" key="2">
    <citation type="submission" date="2023-09" db="EMBL/GenBank/DDBJ databases">
        <title>Complete-Gapless Cercospora beticola genome.</title>
        <authorList>
            <person name="Wyatt N.A."/>
            <person name="Spanner R.E."/>
            <person name="Bolton M.D."/>
        </authorList>
    </citation>
    <scope>NUCLEOTIDE SEQUENCE [LARGE SCALE GENOMIC DNA]</scope>
    <source>
        <strain evidence="7">Cb09-40</strain>
    </source>
</reference>
<dbReference type="EMBL" id="CP134184">
    <property type="protein sequence ID" value="WPA95630.1"/>
    <property type="molecule type" value="Genomic_DNA"/>
</dbReference>
<dbReference type="EMBL" id="LKMD01000100">
    <property type="protein sequence ID" value="PIB01584.1"/>
    <property type="molecule type" value="Genomic_DNA"/>
</dbReference>
<accession>A0A2G5IAL2</accession>
<dbReference type="OrthoDB" id="8062037at2759"/>
<keyword evidence="2 4" id="KW-0863">Zinc-finger</keyword>
<evidence type="ECO:0000256" key="3">
    <source>
        <dbReference type="ARBA" id="ARBA00022833"/>
    </source>
</evidence>
<sequence>MASPPNDRESFLSTQLKSATVEEGAECGICQDLLKEPVKLPCDHVFCRECITLWLTDKSTCPLDRGVLFESEDDWETDDEGEGPESVEAMIQSLNEGAREMERVIPAIQQAVRKTRRKVEKKFYGLWGSSNEGLASQSEIEQAREERKTFQNAAEVLRSGEQDQWKGVYTKFLAKATEDSGREIDSLDDSQLADAIILAEARRAQLLMAITSFTALINMATTLSILVDVPPELQGISAL</sequence>
<dbReference type="InterPro" id="IPR013083">
    <property type="entry name" value="Znf_RING/FYVE/PHD"/>
</dbReference>
<evidence type="ECO:0000313" key="8">
    <source>
        <dbReference type="Proteomes" id="UP000230605"/>
    </source>
</evidence>
<dbReference type="SUPFAM" id="SSF57850">
    <property type="entry name" value="RING/U-box"/>
    <property type="match status" value="1"/>
</dbReference>
<dbReference type="Gene3D" id="3.30.40.10">
    <property type="entry name" value="Zinc/RING finger domain, C3HC4 (zinc finger)"/>
    <property type="match status" value="1"/>
</dbReference>
<evidence type="ECO:0000313" key="9">
    <source>
        <dbReference type="Proteomes" id="UP001302367"/>
    </source>
</evidence>
<dbReference type="PROSITE" id="PS00518">
    <property type="entry name" value="ZF_RING_1"/>
    <property type="match status" value="1"/>
</dbReference>
<dbReference type="SMART" id="SM00184">
    <property type="entry name" value="RING"/>
    <property type="match status" value="1"/>
</dbReference>
<evidence type="ECO:0000256" key="2">
    <source>
        <dbReference type="ARBA" id="ARBA00022771"/>
    </source>
</evidence>
<evidence type="ECO:0000313" key="7">
    <source>
        <dbReference type="EMBL" id="WPA95630.1"/>
    </source>
</evidence>
<evidence type="ECO:0000313" key="6">
    <source>
        <dbReference type="EMBL" id="PIB01584.1"/>
    </source>
</evidence>
<gene>
    <name evidence="6" type="ORF">CB0940_00225</name>
    <name evidence="7" type="ORF">RHO25_000232</name>
</gene>
<reference evidence="6 8" key="1">
    <citation type="submission" date="2015-10" db="EMBL/GenBank/DDBJ databases">
        <title>The cercosporin biosynthetic gene cluster was horizontally transferred to several fungal lineages and shown to be expanded in Cercospora beticola based on microsynteny with recipient genomes.</title>
        <authorList>
            <person name="De Jonge R."/>
            <person name="Ebert M.K."/>
            <person name="Suttle J.C."/>
            <person name="Jurick Ii W.M."/>
            <person name="Secor G.A."/>
            <person name="Thomma B.P."/>
            <person name="Van De Peer Y."/>
            <person name="Bolton M.D."/>
        </authorList>
    </citation>
    <scope>NUCLEOTIDE SEQUENCE [LARGE SCALE GENOMIC DNA]</scope>
    <source>
        <strain evidence="6 8">09-40</strain>
    </source>
</reference>
<dbReference type="PANTHER" id="PTHR15315">
    <property type="entry name" value="RING FINGER PROTEIN 41, 151"/>
    <property type="match status" value="1"/>
</dbReference>
<dbReference type="PANTHER" id="PTHR15315:SF26">
    <property type="entry name" value="E3 UBIQUITIN-PROTEIN LIGASE NRDP1"/>
    <property type="match status" value="1"/>
</dbReference>
<feature type="domain" description="RING-type" evidence="5">
    <location>
        <begin position="27"/>
        <end position="65"/>
    </location>
</feature>
<dbReference type="PROSITE" id="PS50089">
    <property type="entry name" value="ZF_RING_2"/>
    <property type="match status" value="1"/>
</dbReference>
<dbReference type="Pfam" id="PF13923">
    <property type="entry name" value="zf-C3HC4_2"/>
    <property type="match status" value="1"/>
</dbReference>
<dbReference type="Proteomes" id="UP000230605">
    <property type="component" value="Chromosome 1"/>
</dbReference>
<dbReference type="InterPro" id="IPR017907">
    <property type="entry name" value="Znf_RING_CS"/>
</dbReference>
<protein>
    <recommendedName>
        <fullName evidence="5">RING-type domain-containing protein</fullName>
    </recommendedName>
</protein>
<evidence type="ECO:0000259" key="5">
    <source>
        <dbReference type="PROSITE" id="PS50089"/>
    </source>
</evidence>
<keyword evidence="9" id="KW-1185">Reference proteome</keyword>
<dbReference type="InterPro" id="IPR001841">
    <property type="entry name" value="Znf_RING"/>
</dbReference>
<dbReference type="GO" id="GO:0008270">
    <property type="term" value="F:zinc ion binding"/>
    <property type="evidence" value="ECO:0007669"/>
    <property type="project" value="UniProtKB-KW"/>
</dbReference>